<protein>
    <submittedName>
        <fullName evidence="3">Uncharacterized protein</fullName>
    </submittedName>
</protein>
<reference evidence="3" key="1">
    <citation type="journal article" date="2021" name="Sci. Adv.">
        <title>The American lobster genome reveals insights on longevity, neural, and immune adaptations.</title>
        <authorList>
            <person name="Polinski J.M."/>
            <person name="Zimin A.V."/>
            <person name="Clark K.F."/>
            <person name="Kohn A.B."/>
            <person name="Sadowski N."/>
            <person name="Timp W."/>
            <person name="Ptitsyn A."/>
            <person name="Khanna P."/>
            <person name="Romanova D.Y."/>
            <person name="Williams P."/>
            <person name="Greenwood S.J."/>
            <person name="Moroz L.L."/>
            <person name="Walt D.R."/>
            <person name="Bodnar A.G."/>
        </authorList>
    </citation>
    <scope>NUCLEOTIDE SEQUENCE</scope>
    <source>
        <strain evidence="3">GMGI-L3</strain>
    </source>
</reference>
<feature type="compositionally biased region" description="Basic and acidic residues" evidence="1">
    <location>
        <begin position="40"/>
        <end position="51"/>
    </location>
</feature>
<feature type="chain" id="PRO_5035168567" evidence="2">
    <location>
        <begin position="20"/>
        <end position="67"/>
    </location>
</feature>
<gene>
    <name evidence="3" type="ORF">Hamer_G023603</name>
</gene>
<dbReference type="EMBL" id="JAHLQT010023937">
    <property type="protein sequence ID" value="KAG7165702.1"/>
    <property type="molecule type" value="Genomic_DNA"/>
</dbReference>
<feature type="region of interest" description="Disordered" evidence="1">
    <location>
        <begin position="33"/>
        <end position="67"/>
    </location>
</feature>
<comment type="caution">
    <text evidence="3">The sequence shown here is derived from an EMBL/GenBank/DDBJ whole genome shotgun (WGS) entry which is preliminary data.</text>
</comment>
<dbReference type="AlphaFoldDB" id="A0A8J5JXJ2"/>
<keyword evidence="4" id="KW-1185">Reference proteome</keyword>
<evidence type="ECO:0000313" key="3">
    <source>
        <dbReference type="EMBL" id="KAG7165702.1"/>
    </source>
</evidence>
<organism evidence="3 4">
    <name type="scientific">Homarus americanus</name>
    <name type="common">American lobster</name>
    <dbReference type="NCBI Taxonomy" id="6706"/>
    <lineage>
        <taxon>Eukaryota</taxon>
        <taxon>Metazoa</taxon>
        <taxon>Ecdysozoa</taxon>
        <taxon>Arthropoda</taxon>
        <taxon>Crustacea</taxon>
        <taxon>Multicrustacea</taxon>
        <taxon>Malacostraca</taxon>
        <taxon>Eumalacostraca</taxon>
        <taxon>Eucarida</taxon>
        <taxon>Decapoda</taxon>
        <taxon>Pleocyemata</taxon>
        <taxon>Astacidea</taxon>
        <taxon>Nephropoidea</taxon>
        <taxon>Nephropidae</taxon>
        <taxon>Homarus</taxon>
    </lineage>
</organism>
<keyword evidence="2" id="KW-0732">Signal</keyword>
<evidence type="ECO:0000256" key="2">
    <source>
        <dbReference type="SAM" id="SignalP"/>
    </source>
</evidence>
<sequence>MALVTSTRLSCVNLMEVLALLLYDPVTVRNMVNNGATEQRNNRTTEQRNNRTTEQQNNETAEQRNKT</sequence>
<feature type="signal peptide" evidence="2">
    <location>
        <begin position="1"/>
        <end position="19"/>
    </location>
</feature>
<evidence type="ECO:0000256" key="1">
    <source>
        <dbReference type="SAM" id="MobiDB-lite"/>
    </source>
</evidence>
<name>A0A8J5JXJ2_HOMAM</name>
<accession>A0A8J5JXJ2</accession>
<dbReference type="Proteomes" id="UP000747542">
    <property type="component" value="Unassembled WGS sequence"/>
</dbReference>
<proteinExistence type="predicted"/>
<evidence type="ECO:0000313" key="4">
    <source>
        <dbReference type="Proteomes" id="UP000747542"/>
    </source>
</evidence>